<dbReference type="InterPro" id="IPR050174">
    <property type="entry name" value="Protocadherin/Cadherin-CA"/>
</dbReference>
<evidence type="ECO:0000256" key="9">
    <source>
        <dbReference type="ARBA" id="ARBA00023136"/>
    </source>
</evidence>
<keyword evidence="4" id="KW-0732">Signal</keyword>
<proteinExistence type="predicted"/>
<sequence length="258" mass="28799">MAEPRITNAFKIQTIGYYFSSFIGSGFRKISLFYSREEIEPGVFVGNVDEDLGLNIRRLSARKFRLIPAGKRQCLEVNLETGILFVNERIDREQLCAQMLACVLTFEIVVEEPLEMYRDEVVILDRNDNSPSFPESVILLQMAEFIAPGSRFPLESALDPDMGTNAVSVYNISPSEQFGLKVETAVDGTKIVESLLEKPLDRERQTSFQQMLTATDGGSPPRSGTARILITVLDSNDNAPAFDSKTYKVSLIENSPRG</sequence>
<dbReference type="PANTHER" id="PTHR24028:SF236">
    <property type="entry name" value="PROTOCADHERIN GAMMA-C3"/>
    <property type="match status" value="1"/>
</dbReference>
<evidence type="ECO:0000256" key="2">
    <source>
        <dbReference type="ARBA" id="ARBA00022475"/>
    </source>
</evidence>
<dbReference type="Pfam" id="PF08266">
    <property type="entry name" value="Cadherin_2"/>
    <property type="match status" value="1"/>
</dbReference>
<keyword evidence="8" id="KW-1133">Transmembrane helix</keyword>
<keyword evidence="7" id="KW-0130">Cell adhesion</keyword>
<evidence type="ECO:0000256" key="6">
    <source>
        <dbReference type="ARBA" id="ARBA00022837"/>
    </source>
</evidence>
<dbReference type="InterPro" id="IPR020894">
    <property type="entry name" value="Cadherin_CS"/>
</dbReference>
<evidence type="ECO:0000313" key="14">
    <source>
        <dbReference type="Proteomes" id="UP000288216"/>
    </source>
</evidence>
<comment type="caution">
    <text evidence="13">The sequence shown here is derived from an EMBL/GenBank/DDBJ whole genome shotgun (WGS) entry which is preliminary data.</text>
</comment>
<keyword evidence="10" id="KW-0325">Glycoprotein</keyword>
<dbReference type="SMART" id="SM00112">
    <property type="entry name" value="CA"/>
    <property type="match status" value="2"/>
</dbReference>
<dbReference type="EMBL" id="BFAA01000095">
    <property type="protein sequence ID" value="GCB65949.1"/>
    <property type="molecule type" value="Genomic_DNA"/>
</dbReference>
<dbReference type="FunFam" id="2.60.40.60:FF:000006">
    <property type="entry name" value="Protocadherin alpha 2"/>
    <property type="match status" value="1"/>
</dbReference>
<evidence type="ECO:0000256" key="3">
    <source>
        <dbReference type="ARBA" id="ARBA00022692"/>
    </source>
</evidence>
<protein>
    <recommendedName>
        <fullName evidence="12">Cadherin domain-containing protein</fullName>
    </recommendedName>
</protein>
<evidence type="ECO:0000256" key="7">
    <source>
        <dbReference type="ARBA" id="ARBA00022889"/>
    </source>
</evidence>
<dbReference type="InterPro" id="IPR013164">
    <property type="entry name" value="Cadherin_N"/>
</dbReference>
<evidence type="ECO:0000256" key="1">
    <source>
        <dbReference type="ARBA" id="ARBA00004251"/>
    </source>
</evidence>
<dbReference type="PROSITE" id="PS50268">
    <property type="entry name" value="CADHERIN_2"/>
    <property type="match status" value="2"/>
</dbReference>
<dbReference type="InterPro" id="IPR002126">
    <property type="entry name" value="Cadherin-like_dom"/>
</dbReference>
<dbReference type="PROSITE" id="PS00232">
    <property type="entry name" value="CADHERIN_1"/>
    <property type="match status" value="1"/>
</dbReference>
<dbReference type="GO" id="GO:0007156">
    <property type="term" value="P:homophilic cell adhesion via plasma membrane adhesion molecules"/>
    <property type="evidence" value="ECO:0007669"/>
    <property type="project" value="InterPro"/>
</dbReference>
<evidence type="ECO:0000256" key="8">
    <source>
        <dbReference type="ARBA" id="ARBA00022989"/>
    </source>
</evidence>
<reference evidence="13 14" key="1">
    <citation type="journal article" date="2018" name="Nat. Ecol. Evol.">
        <title>Shark genomes provide insights into elasmobranch evolution and the origin of vertebrates.</title>
        <authorList>
            <person name="Hara Y"/>
            <person name="Yamaguchi K"/>
            <person name="Onimaru K"/>
            <person name="Kadota M"/>
            <person name="Koyanagi M"/>
            <person name="Keeley SD"/>
            <person name="Tatsumi K"/>
            <person name="Tanaka K"/>
            <person name="Motone F"/>
            <person name="Kageyama Y"/>
            <person name="Nozu R"/>
            <person name="Adachi N"/>
            <person name="Nishimura O"/>
            <person name="Nakagawa R"/>
            <person name="Tanegashima C"/>
            <person name="Kiyatake I"/>
            <person name="Matsumoto R"/>
            <person name="Murakumo K"/>
            <person name="Nishida K"/>
            <person name="Terakita A"/>
            <person name="Kuratani S"/>
            <person name="Sato K"/>
            <person name="Hyodo S Kuraku.S."/>
        </authorList>
    </citation>
    <scope>NUCLEOTIDE SEQUENCE [LARGE SCALE GENOMIC DNA]</scope>
</reference>
<dbReference type="GO" id="GO:0005509">
    <property type="term" value="F:calcium ion binding"/>
    <property type="evidence" value="ECO:0007669"/>
    <property type="project" value="UniProtKB-UniRule"/>
</dbReference>
<dbReference type="OrthoDB" id="6252479at2759"/>
<evidence type="ECO:0000256" key="5">
    <source>
        <dbReference type="ARBA" id="ARBA00022737"/>
    </source>
</evidence>
<evidence type="ECO:0000256" key="4">
    <source>
        <dbReference type="ARBA" id="ARBA00022729"/>
    </source>
</evidence>
<keyword evidence="5" id="KW-0677">Repeat</keyword>
<keyword evidence="6 11" id="KW-0106">Calcium</keyword>
<evidence type="ECO:0000259" key="12">
    <source>
        <dbReference type="PROSITE" id="PS50268"/>
    </source>
</evidence>
<dbReference type="Gene3D" id="2.60.40.60">
    <property type="entry name" value="Cadherins"/>
    <property type="match status" value="2"/>
</dbReference>
<evidence type="ECO:0000256" key="11">
    <source>
        <dbReference type="PROSITE-ProRule" id="PRU00043"/>
    </source>
</evidence>
<dbReference type="Proteomes" id="UP000288216">
    <property type="component" value="Unassembled WGS sequence"/>
</dbReference>
<dbReference type="PANTHER" id="PTHR24028">
    <property type="entry name" value="CADHERIN-87A"/>
    <property type="match status" value="1"/>
</dbReference>
<gene>
    <name evidence="13" type="ORF">scyTo_0000510</name>
</gene>
<dbReference type="PRINTS" id="PR00205">
    <property type="entry name" value="CADHERIN"/>
</dbReference>
<dbReference type="SUPFAM" id="SSF49313">
    <property type="entry name" value="Cadherin-like"/>
    <property type="match status" value="2"/>
</dbReference>
<dbReference type="FunFam" id="2.60.40.60:FF:000007">
    <property type="entry name" value="Protocadherin alpha 2"/>
    <property type="match status" value="1"/>
</dbReference>
<dbReference type="InterPro" id="IPR015919">
    <property type="entry name" value="Cadherin-like_sf"/>
</dbReference>
<dbReference type="OMA" id="IVEERMD"/>
<dbReference type="CDD" id="cd11304">
    <property type="entry name" value="Cadherin_repeat"/>
    <property type="match status" value="2"/>
</dbReference>
<dbReference type="GO" id="GO:0005886">
    <property type="term" value="C:plasma membrane"/>
    <property type="evidence" value="ECO:0007669"/>
    <property type="project" value="UniProtKB-SubCell"/>
</dbReference>
<feature type="domain" description="Cadherin" evidence="12">
    <location>
        <begin position="134"/>
        <end position="242"/>
    </location>
</feature>
<name>A0A401NYK5_SCYTO</name>
<dbReference type="STRING" id="75743.A0A401NYK5"/>
<keyword evidence="9" id="KW-0472">Membrane</keyword>
<dbReference type="Pfam" id="PF00028">
    <property type="entry name" value="Cadherin"/>
    <property type="match status" value="1"/>
</dbReference>
<evidence type="ECO:0000313" key="13">
    <source>
        <dbReference type="EMBL" id="GCB65949.1"/>
    </source>
</evidence>
<keyword evidence="14" id="KW-1185">Reference proteome</keyword>
<feature type="domain" description="Cadherin" evidence="12">
    <location>
        <begin position="37"/>
        <end position="133"/>
    </location>
</feature>
<keyword evidence="2" id="KW-1003">Cell membrane</keyword>
<organism evidence="13 14">
    <name type="scientific">Scyliorhinus torazame</name>
    <name type="common">Cloudy catshark</name>
    <name type="synonym">Catulus torazame</name>
    <dbReference type="NCBI Taxonomy" id="75743"/>
    <lineage>
        <taxon>Eukaryota</taxon>
        <taxon>Metazoa</taxon>
        <taxon>Chordata</taxon>
        <taxon>Craniata</taxon>
        <taxon>Vertebrata</taxon>
        <taxon>Chondrichthyes</taxon>
        <taxon>Elasmobranchii</taxon>
        <taxon>Galeomorphii</taxon>
        <taxon>Galeoidea</taxon>
        <taxon>Carcharhiniformes</taxon>
        <taxon>Scyliorhinidae</taxon>
        <taxon>Scyliorhinus</taxon>
    </lineage>
</organism>
<accession>A0A401NYK5</accession>
<evidence type="ECO:0000256" key="10">
    <source>
        <dbReference type="ARBA" id="ARBA00023180"/>
    </source>
</evidence>
<dbReference type="AlphaFoldDB" id="A0A401NYK5"/>
<keyword evidence="3" id="KW-0812">Transmembrane</keyword>
<comment type="subcellular location">
    <subcellularLocation>
        <location evidence="1">Cell membrane</location>
        <topology evidence="1">Single-pass type I membrane protein</topology>
    </subcellularLocation>
</comment>